<dbReference type="PIRSF" id="PIRSF003230">
    <property type="entry name" value="YbgC"/>
    <property type="match status" value="1"/>
</dbReference>
<evidence type="ECO:0000313" key="3">
    <source>
        <dbReference type="EMBL" id="AOH39272.1"/>
    </source>
</evidence>
<dbReference type="SUPFAM" id="SSF54637">
    <property type="entry name" value="Thioesterase/thiol ester dehydrase-isomerase"/>
    <property type="match status" value="1"/>
</dbReference>
<evidence type="ECO:0000313" key="5">
    <source>
        <dbReference type="Proteomes" id="UP000094757"/>
    </source>
</evidence>
<dbReference type="Proteomes" id="UP000266262">
    <property type="component" value="Unassembled WGS sequence"/>
</dbReference>
<dbReference type="OrthoDB" id="9800856at2"/>
<sequence>MYTLKRRVPFYETDGMKVVHHANYLRWMEEARIEYLRAGGILLNDLMDNGIVFPILDLQIKYIKSAYNDDLIRIDIYLRKIDRVKMIFEYKIYNDITDELLSEARTVGANSSIETGKLIRLSEAKIQKLKEISKGDRE</sequence>
<dbReference type="NCBIfam" id="TIGR00051">
    <property type="entry name" value="YbgC/FadM family acyl-CoA thioesterase"/>
    <property type="match status" value="1"/>
</dbReference>
<dbReference type="AlphaFoldDB" id="A0A1B3WE78"/>
<dbReference type="GO" id="GO:0047617">
    <property type="term" value="F:fatty acyl-CoA hydrolase activity"/>
    <property type="evidence" value="ECO:0007669"/>
    <property type="project" value="TreeGrafter"/>
</dbReference>
<keyword evidence="6" id="KW-1185">Reference proteome</keyword>
<evidence type="ECO:0000313" key="6">
    <source>
        <dbReference type="Proteomes" id="UP000266262"/>
    </source>
</evidence>
<proteinExistence type="inferred from homology"/>
<keyword evidence="2" id="KW-0378">Hydrolase</keyword>
<dbReference type="PANTHER" id="PTHR31793">
    <property type="entry name" value="4-HYDROXYBENZOYL-COA THIOESTERASE FAMILY MEMBER"/>
    <property type="match status" value="1"/>
</dbReference>
<reference evidence="3" key="2">
    <citation type="submission" date="2016-08" db="EMBL/GenBank/DDBJ databases">
        <authorList>
            <person name="Seilhamer J.J."/>
        </authorList>
    </citation>
    <scope>NUCLEOTIDE SEQUENCE [LARGE SCALE GENOMIC DNA]</scope>
    <source>
        <strain evidence="3">F0677</strain>
    </source>
</reference>
<dbReference type="Pfam" id="PF13279">
    <property type="entry name" value="4HBT_2"/>
    <property type="match status" value="1"/>
</dbReference>
<dbReference type="InterPro" id="IPR029069">
    <property type="entry name" value="HotDog_dom_sf"/>
</dbReference>
<name>A0A1B3WE78_9FIRM</name>
<dbReference type="PANTHER" id="PTHR31793:SF27">
    <property type="entry name" value="NOVEL THIOESTERASE SUPERFAMILY DOMAIN AND SAPOSIN A-TYPE DOMAIN CONTAINING PROTEIN (0610012H03RIK)"/>
    <property type="match status" value="1"/>
</dbReference>
<evidence type="ECO:0000313" key="4">
    <source>
        <dbReference type="EMBL" id="RID94832.1"/>
    </source>
</evidence>
<dbReference type="EMBL" id="QWKU01000001">
    <property type="protein sequence ID" value="RID94832.1"/>
    <property type="molecule type" value="Genomic_DNA"/>
</dbReference>
<gene>
    <name evidence="3" type="ORF">BCB69_04445</name>
    <name evidence="4" type="ORF">DX915_04955</name>
</gene>
<dbReference type="EMBL" id="CP017037">
    <property type="protein sequence ID" value="AOH39272.1"/>
    <property type="molecule type" value="Genomic_DNA"/>
</dbReference>
<dbReference type="KEGG" id="dpn:BCB69_04445"/>
<protein>
    <submittedName>
        <fullName evidence="3 4">Thioesterase</fullName>
    </submittedName>
</protein>
<evidence type="ECO:0000256" key="2">
    <source>
        <dbReference type="ARBA" id="ARBA00022801"/>
    </source>
</evidence>
<dbReference type="STRING" id="39950.BCB69_04445"/>
<evidence type="ECO:0000256" key="1">
    <source>
        <dbReference type="ARBA" id="ARBA00005953"/>
    </source>
</evidence>
<dbReference type="InterPro" id="IPR006684">
    <property type="entry name" value="YbgC/YbaW"/>
</dbReference>
<dbReference type="RefSeq" id="WP_022513692.1">
    <property type="nucleotide sequence ID" value="NZ_CP017037.1"/>
</dbReference>
<reference evidence="4 6" key="3">
    <citation type="submission" date="2018-08" db="EMBL/GenBank/DDBJ databases">
        <title>Draft genome sequence of Dialister pneumosintes KCOM 1685.</title>
        <authorList>
            <person name="Kook J.-K."/>
            <person name="Park S.-N."/>
            <person name="Lim Y.K."/>
        </authorList>
    </citation>
    <scope>NUCLEOTIDE SEQUENCE [LARGE SCALE GENOMIC DNA]</scope>
    <source>
        <strain evidence="4 6">KCOM 1685</strain>
    </source>
</reference>
<comment type="similarity">
    <text evidence="1">Belongs to the 4-hydroxybenzoyl-CoA thioesterase family.</text>
</comment>
<dbReference type="CDD" id="cd00586">
    <property type="entry name" value="4HBT"/>
    <property type="match status" value="1"/>
</dbReference>
<dbReference type="InterPro" id="IPR050563">
    <property type="entry name" value="4-hydroxybenzoyl-CoA_TE"/>
</dbReference>
<organism evidence="3 5">
    <name type="scientific">Dialister pneumosintes</name>
    <dbReference type="NCBI Taxonomy" id="39950"/>
    <lineage>
        <taxon>Bacteria</taxon>
        <taxon>Bacillati</taxon>
        <taxon>Bacillota</taxon>
        <taxon>Negativicutes</taxon>
        <taxon>Veillonellales</taxon>
        <taxon>Veillonellaceae</taxon>
        <taxon>Dialister</taxon>
    </lineage>
</organism>
<accession>A0A1B3WE78</accession>
<dbReference type="Gene3D" id="3.10.129.10">
    <property type="entry name" value="Hotdog Thioesterase"/>
    <property type="match status" value="1"/>
</dbReference>
<dbReference type="Proteomes" id="UP000094757">
    <property type="component" value="Chromosome"/>
</dbReference>
<reference evidence="5" key="1">
    <citation type="submission" date="2016-08" db="EMBL/GenBank/DDBJ databases">
        <authorList>
            <person name="Holder M.E."/>
            <person name="Ajami N.J."/>
            <person name="Petrosino J.F."/>
        </authorList>
    </citation>
    <scope>NUCLEOTIDE SEQUENCE [LARGE SCALE GENOMIC DNA]</scope>
    <source>
        <strain evidence="5">F0677</strain>
    </source>
</reference>